<sequence>MLRGRGGFLLPAVAGQEHEFDSLFEELFQKLGRRRDGMVDIAELQEGLEAMGFPPRWEEIILKSVDINEHNLLDLGTFMHAGPTMLRWLRGFVLSAASRTDEEDYLHYKILFQDLDHNGDGVVDILELQEGLKSWNPSFAREDIYKTVDTNADSGLNFEDFMRYLKDHERKMTLAFNSLDKNGDGIIETSEIIAVLKSLGINISETQAKKIIQSIDRDGTMTVDWDEWKNYFLLHPAKNIDEIAHFWKRSTMIDIGESIAIPDDIPDQEKRSGNWWKRLVAGGIAGGVARTCTAPFDRLKVLMQIHNLQSGKMRLLDGFKQMVKEGGVRSLWRGNGVNVLKIAPETALKVGTYEQYKKWLSSDGAKIGIIERFISGSLADATAQTCIYPMEVIKTRLAVGKTGQYSGIIDCGKQLLKQEGARAIFKGYIPNLLGIIPYAGIDLCVYEHLKNRWLEQHARGSLDPGIVILLGCSTLSHACGQMASFPLNLIRTRMQAQALEEKRTSMIQLIQDIYNKEGKRGFFRGVTPNIIKVLPSVCISCLTFEKVKGHVGFT</sequence>
<reference evidence="1" key="1">
    <citation type="submission" date="2023-05" db="EMBL/GenBank/DDBJ databases">
        <authorList>
            <consortium name="ELIXIR-Norway"/>
        </authorList>
    </citation>
    <scope>NUCLEOTIDE SEQUENCE</scope>
</reference>
<dbReference type="Proteomes" id="UP001162501">
    <property type="component" value="Chromosome 1"/>
</dbReference>
<organism evidence="1 2">
    <name type="scientific">Rangifer tarandus platyrhynchus</name>
    <name type="common">Svalbard reindeer</name>
    <dbReference type="NCBI Taxonomy" id="3082113"/>
    <lineage>
        <taxon>Eukaryota</taxon>
        <taxon>Metazoa</taxon>
        <taxon>Chordata</taxon>
        <taxon>Craniata</taxon>
        <taxon>Vertebrata</taxon>
        <taxon>Euteleostomi</taxon>
        <taxon>Mammalia</taxon>
        <taxon>Eutheria</taxon>
        <taxon>Laurasiatheria</taxon>
        <taxon>Artiodactyla</taxon>
        <taxon>Ruminantia</taxon>
        <taxon>Pecora</taxon>
        <taxon>Cervidae</taxon>
        <taxon>Odocoileinae</taxon>
        <taxon>Rangifer</taxon>
    </lineage>
</organism>
<accession>A0AC59Y1R5</accession>
<evidence type="ECO:0000313" key="1">
    <source>
        <dbReference type="EMBL" id="CAM9307328.1"/>
    </source>
</evidence>
<protein>
    <submittedName>
        <fullName evidence="1">Uncharacterized protein</fullName>
    </submittedName>
</protein>
<dbReference type="EMBL" id="OX596085">
    <property type="protein sequence ID" value="CAM9307328.1"/>
    <property type="molecule type" value="Genomic_DNA"/>
</dbReference>
<name>A0AC59Y1R5_RANTA</name>
<evidence type="ECO:0000313" key="2">
    <source>
        <dbReference type="Proteomes" id="UP001162501"/>
    </source>
</evidence>
<reference evidence="1" key="2">
    <citation type="submission" date="2025-03" db="EMBL/GenBank/DDBJ databases">
        <authorList>
            <consortium name="ELIXIR-Norway"/>
            <consortium name="Elixir Norway"/>
        </authorList>
    </citation>
    <scope>NUCLEOTIDE SEQUENCE</scope>
</reference>
<gene>
    <name evidence="1" type="ORF">MRATA1EN22A_LOCUS737</name>
</gene>
<proteinExistence type="predicted"/>